<comment type="caution">
    <text evidence="2">The sequence shown here is derived from an EMBL/GenBank/DDBJ whole genome shotgun (WGS) entry which is preliminary data.</text>
</comment>
<keyword evidence="3" id="KW-1185">Reference proteome</keyword>
<evidence type="ECO:0000313" key="2">
    <source>
        <dbReference type="EMBL" id="KAJ8436718.1"/>
    </source>
</evidence>
<accession>A0A9Q1K4P8</accession>
<gene>
    <name evidence="2" type="ORF">Cgig2_027389</name>
</gene>
<dbReference type="EMBL" id="JAKOGI010000332">
    <property type="protein sequence ID" value="KAJ8436718.1"/>
    <property type="molecule type" value="Genomic_DNA"/>
</dbReference>
<organism evidence="2 3">
    <name type="scientific">Carnegiea gigantea</name>
    <dbReference type="NCBI Taxonomy" id="171969"/>
    <lineage>
        <taxon>Eukaryota</taxon>
        <taxon>Viridiplantae</taxon>
        <taxon>Streptophyta</taxon>
        <taxon>Embryophyta</taxon>
        <taxon>Tracheophyta</taxon>
        <taxon>Spermatophyta</taxon>
        <taxon>Magnoliopsida</taxon>
        <taxon>eudicotyledons</taxon>
        <taxon>Gunneridae</taxon>
        <taxon>Pentapetalae</taxon>
        <taxon>Caryophyllales</taxon>
        <taxon>Cactineae</taxon>
        <taxon>Cactaceae</taxon>
        <taxon>Cactoideae</taxon>
        <taxon>Echinocereeae</taxon>
        <taxon>Carnegiea</taxon>
    </lineage>
</organism>
<reference evidence="2" key="1">
    <citation type="submission" date="2022-04" db="EMBL/GenBank/DDBJ databases">
        <title>Carnegiea gigantea Genome sequencing and assembly v2.</title>
        <authorList>
            <person name="Copetti D."/>
            <person name="Sanderson M.J."/>
            <person name="Burquez A."/>
            <person name="Wojciechowski M.F."/>
        </authorList>
    </citation>
    <scope>NUCLEOTIDE SEQUENCE</scope>
    <source>
        <strain evidence="2">SGP5-SGP5p</strain>
        <tissue evidence="2">Aerial part</tissue>
    </source>
</reference>
<protein>
    <submittedName>
        <fullName evidence="2">Uncharacterized protein</fullName>
    </submittedName>
</protein>
<proteinExistence type="predicted"/>
<dbReference type="AlphaFoldDB" id="A0A9Q1K4P8"/>
<evidence type="ECO:0000313" key="3">
    <source>
        <dbReference type="Proteomes" id="UP001153076"/>
    </source>
</evidence>
<sequence length="214" mass="23550">MVCFPNFTSTKMAAEYIRDTFWWPLREASARCPNPLPADHHGLCPSFDLGVATQYAQNSNGCMKDGKDQANILHEIPDELLAEGTQGLIPEILSEGPEFPGAPARSDPQDGPGINSPNPKVVPTLKRTTLEKKYLIPAGYSFVILEANATVNKLPAKCIAVYRAALNYDLRCPLHLVIKDILNKYELALRRSCLHPGRTFAQVMPTSWPCAGCD</sequence>
<evidence type="ECO:0000256" key="1">
    <source>
        <dbReference type="SAM" id="MobiDB-lite"/>
    </source>
</evidence>
<name>A0A9Q1K4P8_9CARY</name>
<dbReference type="Proteomes" id="UP001153076">
    <property type="component" value="Unassembled WGS sequence"/>
</dbReference>
<feature type="region of interest" description="Disordered" evidence="1">
    <location>
        <begin position="98"/>
        <end position="120"/>
    </location>
</feature>